<dbReference type="InterPro" id="IPR049552">
    <property type="entry name" value="PKS_DH_N"/>
</dbReference>
<keyword evidence="3" id="KW-0597">Phosphoprotein</keyword>
<keyword evidence="11" id="KW-1185">Reference proteome</keyword>
<keyword evidence="4" id="KW-0808">Transferase</keyword>
<evidence type="ECO:0000313" key="10">
    <source>
        <dbReference type="EMBL" id="KAJ7364524.1"/>
    </source>
</evidence>
<dbReference type="PANTHER" id="PTHR43775">
    <property type="entry name" value="FATTY ACID SYNTHASE"/>
    <property type="match status" value="1"/>
</dbReference>
<dbReference type="PROSITE" id="PS52019">
    <property type="entry name" value="PKS_MFAS_DH"/>
    <property type="match status" value="1"/>
</dbReference>
<dbReference type="PANTHER" id="PTHR43775:SF37">
    <property type="entry name" value="SI:DKEY-61P9.11"/>
    <property type="match status" value="1"/>
</dbReference>
<proteinExistence type="predicted"/>
<keyword evidence="2" id="KW-0596">Phosphopantetheine</keyword>
<dbReference type="SMART" id="SM00826">
    <property type="entry name" value="PKS_DH"/>
    <property type="match status" value="1"/>
</dbReference>
<dbReference type="SMART" id="SM00827">
    <property type="entry name" value="PKS_AT"/>
    <property type="match status" value="1"/>
</dbReference>
<evidence type="ECO:0000256" key="7">
    <source>
        <dbReference type="PROSITE-ProRule" id="PRU01363"/>
    </source>
</evidence>
<dbReference type="InterPro" id="IPR020841">
    <property type="entry name" value="PKS_Beta-ketoAc_synthase_dom"/>
</dbReference>
<dbReference type="GO" id="GO:0006633">
    <property type="term" value="P:fatty acid biosynthetic process"/>
    <property type="evidence" value="ECO:0007669"/>
    <property type="project" value="InterPro"/>
</dbReference>
<dbReference type="GO" id="GO:0004312">
    <property type="term" value="F:fatty acid synthase activity"/>
    <property type="evidence" value="ECO:0007669"/>
    <property type="project" value="TreeGrafter"/>
</dbReference>
<dbReference type="GO" id="GO:0044550">
    <property type="term" value="P:secondary metabolite biosynthetic process"/>
    <property type="evidence" value="ECO:0007669"/>
    <property type="project" value="UniProtKB-ARBA"/>
</dbReference>
<dbReference type="InterPro" id="IPR013120">
    <property type="entry name" value="FAR_NAD-bd"/>
</dbReference>
<dbReference type="SUPFAM" id="SSF51735">
    <property type="entry name" value="NAD(P)-binding Rossmann-fold domains"/>
    <property type="match status" value="2"/>
</dbReference>
<dbReference type="PROSITE" id="PS52004">
    <property type="entry name" value="KS3_2"/>
    <property type="match status" value="1"/>
</dbReference>
<organism evidence="10 11">
    <name type="scientific">Mycena albidolilacea</name>
    <dbReference type="NCBI Taxonomy" id="1033008"/>
    <lineage>
        <taxon>Eukaryota</taxon>
        <taxon>Fungi</taxon>
        <taxon>Dikarya</taxon>
        <taxon>Basidiomycota</taxon>
        <taxon>Agaricomycotina</taxon>
        <taxon>Agaricomycetes</taxon>
        <taxon>Agaricomycetidae</taxon>
        <taxon>Agaricales</taxon>
        <taxon>Marasmiineae</taxon>
        <taxon>Mycenaceae</taxon>
        <taxon>Mycena</taxon>
    </lineage>
</organism>
<dbReference type="InterPro" id="IPR049551">
    <property type="entry name" value="PKS_DH_C"/>
</dbReference>
<dbReference type="InterPro" id="IPR016039">
    <property type="entry name" value="Thiolase-like"/>
</dbReference>
<dbReference type="InterPro" id="IPR057326">
    <property type="entry name" value="KR_dom"/>
</dbReference>
<dbReference type="InterPro" id="IPR014030">
    <property type="entry name" value="Ketoacyl_synth_N"/>
</dbReference>
<dbReference type="InterPro" id="IPR018201">
    <property type="entry name" value="Ketoacyl_synth_AS"/>
</dbReference>
<dbReference type="PROSITE" id="PS00606">
    <property type="entry name" value="KS3_1"/>
    <property type="match status" value="1"/>
</dbReference>
<feature type="active site" description="Proton donor; for dehydratase activity" evidence="7">
    <location>
        <position position="1080"/>
    </location>
</feature>
<dbReference type="Gene3D" id="3.40.366.10">
    <property type="entry name" value="Malonyl-Coenzyme A Acyl Carrier Protein, domain 2"/>
    <property type="match status" value="1"/>
</dbReference>
<evidence type="ECO:0000256" key="2">
    <source>
        <dbReference type="ARBA" id="ARBA00022450"/>
    </source>
</evidence>
<dbReference type="InterPro" id="IPR016035">
    <property type="entry name" value="Acyl_Trfase/lysoPLipase"/>
</dbReference>
<dbReference type="InterPro" id="IPR032821">
    <property type="entry name" value="PKS_assoc"/>
</dbReference>
<dbReference type="CDD" id="cd00833">
    <property type="entry name" value="PKS"/>
    <property type="match status" value="1"/>
</dbReference>
<dbReference type="GO" id="GO:0004315">
    <property type="term" value="F:3-oxoacyl-[acyl-carrier-protein] synthase activity"/>
    <property type="evidence" value="ECO:0007669"/>
    <property type="project" value="InterPro"/>
</dbReference>
<dbReference type="InterPro" id="IPR001227">
    <property type="entry name" value="Ac_transferase_dom_sf"/>
</dbReference>
<dbReference type="InterPro" id="IPR013968">
    <property type="entry name" value="PKS_KR"/>
</dbReference>
<evidence type="ECO:0000256" key="4">
    <source>
        <dbReference type="ARBA" id="ARBA00022679"/>
    </source>
</evidence>
<dbReference type="InterPro" id="IPR020807">
    <property type="entry name" value="PKS_DH"/>
</dbReference>
<feature type="domain" description="PKS/mFAS DH" evidence="9">
    <location>
        <begin position="887"/>
        <end position="1169"/>
    </location>
</feature>
<dbReference type="Proteomes" id="UP001218218">
    <property type="component" value="Unassembled WGS sequence"/>
</dbReference>
<dbReference type="SUPFAM" id="SSF52151">
    <property type="entry name" value="FabD/lysophospholipase-like"/>
    <property type="match status" value="1"/>
</dbReference>
<dbReference type="Pfam" id="PF16197">
    <property type="entry name" value="KAsynt_C_assoc"/>
    <property type="match status" value="1"/>
</dbReference>
<name>A0AAD7F4F7_9AGAR</name>
<dbReference type="InterPro" id="IPR036736">
    <property type="entry name" value="ACP-like_sf"/>
</dbReference>
<feature type="active site" description="Proton acceptor; for dehydratase activity" evidence="7">
    <location>
        <position position="921"/>
    </location>
</feature>
<dbReference type="InterPro" id="IPR049900">
    <property type="entry name" value="PKS_mFAS_DH"/>
</dbReference>
<dbReference type="SUPFAM" id="SSF53901">
    <property type="entry name" value="Thiolase-like"/>
    <property type="match status" value="1"/>
</dbReference>
<accession>A0AAD7F4F7</accession>
<sequence>MDSEPKPIAIVGIAAELPSGTYSENNLDYHAFSKFLFDKGESYEKIPPERLNIDALRGEALGQIITDKGSFLKNLDRFDYPEFGISSKDARSMSASTRKLIELAFLSLLDSGIDYRGKNVGSYMSGIIHDKWMLSCQDELEAPGSFSYTPSMIANRVSYHLDLRGPSLPTDTACSSSMIAVHLAIQALKNGECDAAVVGGSQINHRFLDWILYSQGGILAPDGKCKPLDASADGFSRGEGAVVITLKPLDSAIRDRDRIYATILGTGINSSGSQAPPNAPVAEAQEDAMRRAFAQAQRIPKSVDFVELHATGTSRGDPTEANWVGAAFARDSELLVGSVKGNIGHLEITAFLASLCKVCIMFETGSVPPNVNFHRPNPAIRWNEYGLKVPLETVALPRHSLSGPHLVSMASTGIGGANGHCVLESPPASQPLAPFWCSRTEIPRLLIGSGLSPHSAGSITQSLSATSFHVDDLSLLSTIYGRRSRSMTWRSFGVISQGNSVTFCEPNLIPRTRPPLVFVFSGQGPQYFDMGREMFNKCPTFRTSVLAMDEVYRSVVGESLIATTGLFDDCDGHRKDSLPDIWPIAITLPALAIVQIALFDSLIELGVKPDIVLGHSAGETAVLYASGSGCREMAVQLAIARGQAMSSVEHHDGTMAALACTSATAQTIINDVIAELGCAPLDIGCYNSIDSVTLSGKASHVENAVKRASAEGIFARRLRTRVPVHSSMMDVCEDRYRSSVREIFSRYPVVRPTIQTFSTMTGALLEESFSADYFWTSTRRPVLFFDAVSSLLSCTASPSFVELGPHPVLKSYISALAGPAASVVCPLRRPGKNETAPLEVYGFMEALGQLVVAGHNCVDFNVLNARNTAHMEVAPYPFIPKQTPMNLPSLSVTKARQHRNGPLNHPQLQVSTQTHPFLAEHVIGGETIMPASGYIEMALEFGAKELYDVRFVSMLPLSRHKPTPVHVRLDGLHWKVSTCSQDSTWPVSFDHVHAEGLLVTESSTAEDNFPPLDFNTIRQRCKIVDIRGFYETLNSFAQYGPQYRRVSSCYLGNNEALVEVRGGAADLTDFSLVFHPAILDAAVHVLVHPLFTRNLEKYAYYLPSAVKKFSLHKAFVAHKMPPVIFVHATLQRWTPITLEYDVVLMDNTGRRLCTIIGFEVAVHGQGYMPKLDPAFELVLATTDFSVTPSRRSLSHSAENDSQPPLLSVDPEHKSLVVAYVRGKEMMLQQFLSKHNPDDSLLLWVVATAGMDGDAAFGFTRSLRREYKIWIVRLAIFDSSWSRTEINHAMRALQDGFPAEPELVIDSSGAVAIPRIVPAQTISDPVVPFDPSQPWSVNESTAKHITLPEPEQDHDVVEVLAISKEHDGFWSFLGRSCGSVELKLGFSDGPISNRVLAHCGTVVDLREELPDIDSLHFPDTVCLAIAVLAIGIPSFNNPHRIRNPVLVTHADTALGSKILAVYSAIGITVEPMFQHATAGELAALERNKYQAVVSGYPTGSYSSLLERCTIRAGRVFSWNDPGSGIRFALRHEPWSVGDAIRASLPYVKSGMEVAMKLPDEILSITAGTGVFADSHILFSSNIHLLIGGIGSLGIQIALWMYQTGARRLILTSRSGRLKEHDIASTRILHYLQSLPDFSIQLLAVDSTSEEDMASLVKSLQHPLGGCMLLSGLLSDRSFSQHSAESFEVPYEPKIKSLEVLARVLDVESLDFLVTFGSVAGLFGNAGQTNYASANTLLEGMTSRYRNAFHIIVPALTDTVMGNVANWRIKHYTSWGMTGREFCEYLGHAMRKFRDRPYTTYIPSFDWKTVRRNLGPSAMYDPLVPEEVQTTDNAEESVSGAKGISDIICDILSIAIEDLSPEIPLTSYGLDSLSASTLSYALRPILQISQIQLLADITLSGLNSRLKATEPEETVAFDETQRKAREMEELVEKYTDGLPSRSRDCALGGNDVRCAAILLTGTTGALGANILNHILQTPEFATVYCLCRPSSNGISPVDRHLALFEEEGLDVSLLDSKRVVYLVGNLGDRHFGQTDLVFNELLNRVSHIVHSAWAVDFGLSLAGFESALEGTRRLADLALMSSRPTPPRLIFISTIGVYRHFKVASIMEERADLSPEGAIGAGYTESKWVAEQMLFAAAKTTSLKPIVIRVGQLSGGAKGTWRPFQWVPAMILSGITLGCLPEGHDNVSWLPINFAAKVIIEMLDSEVKVLNLCHPRPVAWNEIMKPIAAQLQIPLIPFSEWVSALEGQISGGHLTREQAESIPAIRLFNFFSTGKSPDKDLTESNGLQPRVSLAEATAASPTLRNPDMIPRLDGEETRKWVQYWRDIGFIPEQPKA</sequence>
<dbReference type="Pfam" id="PF00550">
    <property type="entry name" value="PP-binding"/>
    <property type="match status" value="1"/>
</dbReference>
<comment type="caution">
    <text evidence="10">The sequence shown here is derived from an EMBL/GenBank/DDBJ whole genome shotgun (WGS) entry which is preliminary data.</text>
</comment>
<dbReference type="InterPro" id="IPR036291">
    <property type="entry name" value="NAD(P)-bd_dom_sf"/>
</dbReference>
<dbReference type="EMBL" id="JARIHO010000003">
    <property type="protein sequence ID" value="KAJ7364524.1"/>
    <property type="molecule type" value="Genomic_DNA"/>
</dbReference>
<keyword evidence="5" id="KW-0843">Virulence</keyword>
<evidence type="ECO:0000256" key="5">
    <source>
        <dbReference type="ARBA" id="ARBA00023026"/>
    </source>
</evidence>
<evidence type="ECO:0000259" key="8">
    <source>
        <dbReference type="PROSITE" id="PS52004"/>
    </source>
</evidence>
<dbReference type="SMART" id="SM00822">
    <property type="entry name" value="PKS_KR"/>
    <property type="match status" value="1"/>
</dbReference>
<dbReference type="Pfam" id="PF08659">
    <property type="entry name" value="KR"/>
    <property type="match status" value="1"/>
</dbReference>
<dbReference type="Gene3D" id="3.40.50.720">
    <property type="entry name" value="NAD(P)-binding Rossmann-like Domain"/>
    <property type="match status" value="2"/>
</dbReference>
<dbReference type="SUPFAM" id="SSF55048">
    <property type="entry name" value="Probable ACP-binding domain of malonyl-CoA ACP transacylase"/>
    <property type="match status" value="1"/>
</dbReference>
<dbReference type="InterPro" id="IPR042104">
    <property type="entry name" value="PKS_dehydratase_sf"/>
</dbReference>
<dbReference type="InterPro" id="IPR014043">
    <property type="entry name" value="Acyl_transferase_dom"/>
</dbReference>
<dbReference type="Pfam" id="PF00109">
    <property type="entry name" value="ketoacyl-synt"/>
    <property type="match status" value="1"/>
</dbReference>
<dbReference type="Pfam" id="PF02801">
    <property type="entry name" value="Ketoacyl-synt_C"/>
    <property type="match status" value="1"/>
</dbReference>
<evidence type="ECO:0000259" key="9">
    <source>
        <dbReference type="PROSITE" id="PS52019"/>
    </source>
</evidence>
<dbReference type="SMART" id="SM00825">
    <property type="entry name" value="PKS_KS"/>
    <property type="match status" value="1"/>
</dbReference>
<feature type="domain" description="Ketosynthase family 3 (KS3)" evidence="8">
    <location>
        <begin position="5"/>
        <end position="425"/>
    </location>
</feature>
<dbReference type="InterPro" id="IPR016036">
    <property type="entry name" value="Malonyl_transacylase_ACP-bd"/>
</dbReference>
<feature type="region of interest" description="C-terminal hotdog fold" evidence="7">
    <location>
        <begin position="1021"/>
        <end position="1169"/>
    </location>
</feature>
<dbReference type="Gene3D" id="3.40.47.10">
    <property type="match status" value="1"/>
</dbReference>
<keyword evidence="6" id="KW-0511">Multifunctional enzyme</keyword>
<dbReference type="InterPro" id="IPR014031">
    <property type="entry name" value="Ketoacyl_synth_C"/>
</dbReference>
<dbReference type="SUPFAM" id="SSF47336">
    <property type="entry name" value="ACP-like"/>
    <property type="match status" value="1"/>
</dbReference>
<gene>
    <name evidence="10" type="ORF">DFH08DRAFT_839471</name>
</gene>
<comment type="pathway">
    <text evidence="1">Secondary metabolite biosynthesis.</text>
</comment>
<evidence type="ECO:0000313" key="11">
    <source>
        <dbReference type="Proteomes" id="UP001218218"/>
    </source>
</evidence>
<dbReference type="InterPro" id="IPR009081">
    <property type="entry name" value="PP-bd_ACP"/>
</dbReference>
<evidence type="ECO:0000256" key="1">
    <source>
        <dbReference type="ARBA" id="ARBA00005179"/>
    </source>
</evidence>
<dbReference type="Gene3D" id="3.10.129.110">
    <property type="entry name" value="Polyketide synthase dehydratase"/>
    <property type="match status" value="1"/>
</dbReference>
<evidence type="ECO:0008006" key="12">
    <source>
        <dbReference type="Google" id="ProtNLM"/>
    </source>
</evidence>
<dbReference type="Pfam" id="PF00698">
    <property type="entry name" value="Acyl_transf_1"/>
    <property type="match status" value="1"/>
</dbReference>
<evidence type="ECO:0000256" key="6">
    <source>
        <dbReference type="ARBA" id="ARBA00023268"/>
    </source>
</evidence>
<reference evidence="10" key="1">
    <citation type="submission" date="2023-03" db="EMBL/GenBank/DDBJ databases">
        <title>Massive genome expansion in bonnet fungi (Mycena s.s.) driven by repeated elements and novel gene families across ecological guilds.</title>
        <authorList>
            <consortium name="Lawrence Berkeley National Laboratory"/>
            <person name="Harder C.B."/>
            <person name="Miyauchi S."/>
            <person name="Viragh M."/>
            <person name="Kuo A."/>
            <person name="Thoen E."/>
            <person name="Andreopoulos B."/>
            <person name="Lu D."/>
            <person name="Skrede I."/>
            <person name="Drula E."/>
            <person name="Henrissat B."/>
            <person name="Morin E."/>
            <person name="Kohler A."/>
            <person name="Barry K."/>
            <person name="LaButti K."/>
            <person name="Morin E."/>
            <person name="Salamov A."/>
            <person name="Lipzen A."/>
            <person name="Mereny Z."/>
            <person name="Hegedus B."/>
            <person name="Baldrian P."/>
            <person name="Stursova M."/>
            <person name="Weitz H."/>
            <person name="Taylor A."/>
            <person name="Grigoriev I.V."/>
            <person name="Nagy L.G."/>
            <person name="Martin F."/>
            <person name="Kauserud H."/>
        </authorList>
    </citation>
    <scope>NUCLEOTIDE SEQUENCE</scope>
    <source>
        <strain evidence="10">CBHHK002</strain>
    </source>
</reference>
<dbReference type="Pfam" id="PF07993">
    <property type="entry name" value="NAD_binding_4"/>
    <property type="match status" value="1"/>
</dbReference>
<evidence type="ECO:0000256" key="3">
    <source>
        <dbReference type="ARBA" id="ARBA00022553"/>
    </source>
</evidence>
<dbReference type="InterPro" id="IPR050091">
    <property type="entry name" value="PKS_NRPS_Biosynth_Enz"/>
</dbReference>
<feature type="region of interest" description="N-terminal hotdog fold" evidence="7">
    <location>
        <begin position="887"/>
        <end position="1005"/>
    </location>
</feature>
<dbReference type="Pfam" id="PF21089">
    <property type="entry name" value="PKS_DH_N"/>
    <property type="match status" value="1"/>
</dbReference>
<dbReference type="Pfam" id="PF14765">
    <property type="entry name" value="PS-DH"/>
    <property type="match status" value="1"/>
</dbReference>
<protein>
    <recommendedName>
        <fullName evidence="12">Polyketide synthase</fullName>
    </recommendedName>
</protein>